<proteinExistence type="predicted"/>
<reference evidence="3" key="1">
    <citation type="journal article" date="2014" name="Int. J. Syst. Evol. Microbiol.">
        <title>Complete genome sequence of Corynebacterium casei LMG S-19264T (=DSM 44701T), isolated from a smear-ripened cheese.</title>
        <authorList>
            <consortium name="US DOE Joint Genome Institute (JGI-PGF)"/>
            <person name="Walter F."/>
            <person name="Albersmeier A."/>
            <person name="Kalinowski J."/>
            <person name="Ruckert C."/>
        </authorList>
    </citation>
    <scope>NUCLEOTIDE SEQUENCE</scope>
    <source>
        <strain evidence="3">CGMCC 4.7278</strain>
    </source>
</reference>
<dbReference type="RefSeq" id="WP_188829293.1">
    <property type="nucleotide sequence ID" value="NZ_BMMW01000002.1"/>
</dbReference>
<sequence length="119" mass="12961">MATTARRQGPDSGWFTSSFSNNGNQCVEVRITDEQVYVRDSKFQATPETPHPTIAVPTTLWTTFLHCLLLGSPHPTVSAHVTPDGSATLRHAGTTLEFTAEEWTAFVAGVRENEFAVVG</sequence>
<evidence type="ECO:0000256" key="1">
    <source>
        <dbReference type="SAM" id="MobiDB-lite"/>
    </source>
</evidence>
<keyword evidence="4" id="KW-1185">Reference proteome</keyword>
<protein>
    <recommendedName>
        <fullName evidence="2">DUF397 domain-containing protein</fullName>
    </recommendedName>
</protein>
<comment type="caution">
    <text evidence="3">The sequence shown here is derived from an EMBL/GenBank/DDBJ whole genome shotgun (WGS) entry which is preliminary data.</text>
</comment>
<dbReference type="AlphaFoldDB" id="A0A917V9N6"/>
<evidence type="ECO:0000259" key="2">
    <source>
        <dbReference type="Pfam" id="PF04149"/>
    </source>
</evidence>
<dbReference type="Pfam" id="PF04149">
    <property type="entry name" value="DUF397"/>
    <property type="match status" value="1"/>
</dbReference>
<gene>
    <name evidence="3" type="ORF">GCM10011591_27800</name>
</gene>
<dbReference type="Proteomes" id="UP000612956">
    <property type="component" value="Unassembled WGS sequence"/>
</dbReference>
<evidence type="ECO:0000313" key="3">
    <source>
        <dbReference type="EMBL" id="GGK54431.1"/>
    </source>
</evidence>
<accession>A0A917V9N6</accession>
<feature type="region of interest" description="Disordered" evidence="1">
    <location>
        <begin position="1"/>
        <end position="21"/>
    </location>
</feature>
<feature type="domain" description="DUF397" evidence="2">
    <location>
        <begin position="13"/>
        <end position="66"/>
    </location>
</feature>
<organism evidence="3 4">
    <name type="scientific">Nocardia camponoti</name>
    <dbReference type="NCBI Taxonomy" id="1616106"/>
    <lineage>
        <taxon>Bacteria</taxon>
        <taxon>Bacillati</taxon>
        <taxon>Actinomycetota</taxon>
        <taxon>Actinomycetes</taxon>
        <taxon>Mycobacteriales</taxon>
        <taxon>Nocardiaceae</taxon>
        <taxon>Nocardia</taxon>
    </lineage>
</organism>
<evidence type="ECO:0000313" key="4">
    <source>
        <dbReference type="Proteomes" id="UP000612956"/>
    </source>
</evidence>
<dbReference type="EMBL" id="BMMW01000002">
    <property type="protein sequence ID" value="GGK54431.1"/>
    <property type="molecule type" value="Genomic_DNA"/>
</dbReference>
<dbReference type="InterPro" id="IPR007278">
    <property type="entry name" value="DUF397"/>
</dbReference>
<name>A0A917V9N6_9NOCA</name>
<reference evidence="3" key="2">
    <citation type="submission" date="2020-09" db="EMBL/GenBank/DDBJ databases">
        <authorList>
            <person name="Sun Q."/>
            <person name="Zhou Y."/>
        </authorList>
    </citation>
    <scope>NUCLEOTIDE SEQUENCE</scope>
    <source>
        <strain evidence="3">CGMCC 4.7278</strain>
    </source>
</reference>